<dbReference type="EMBL" id="CP032364">
    <property type="protein sequence ID" value="AYB00130.1"/>
    <property type="molecule type" value="Genomic_DNA"/>
</dbReference>
<name>A0A385Q311_9FIRM</name>
<dbReference type="RefSeq" id="WP_111525356.1">
    <property type="nucleotide sequence ID" value="NZ_CP032364.1"/>
</dbReference>
<dbReference type="Proteomes" id="UP000265562">
    <property type="component" value="Chromosome"/>
</dbReference>
<dbReference type="SUPFAM" id="SSF52833">
    <property type="entry name" value="Thioredoxin-like"/>
    <property type="match status" value="1"/>
</dbReference>
<dbReference type="OrthoDB" id="9800630at2"/>
<protein>
    <submittedName>
        <fullName evidence="2">Thioredoxin family protein</fullName>
    </submittedName>
</protein>
<keyword evidence="3" id="KW-1185">Reference proteome</keyword>
<proteinExistence type="predicted"/>
<dbReference type="InterPro" id="IPR012336">
    <property type="entry name" value="Thioredoxin-like_fold"/>
</dbReference>
<dbReference type="InterPro" id="IPR036249">
    <property type="entry name" value="Thioredoxin-like_sf"/>
</dbReference>
<gene>
    <name evidence="2" type="ORF">D4A81_09380</name>
</gene>
<reference evidence="2 3" key="1">
    <citation type="submission" date="2018-09" db="EMBL/GenBank/DDBJ databases">
        <title>Genome sequencing of Lachnoanaerobaculum umeaense DSM 23576.</title>
        <authorList>
            <person name="Kook J.-K."/>
            <person name="Park S.-N."/>
            <person name="Lim Y.K."/>
        </authorList>
    </citation>
    <scope>NUCLEOTIDE SEQUENCE [LARGE SCALE GENOMIC DNA]</scope>
    <source>
        <strain evidence="3">DSM 23576 \ CCUG 58757</strain>
    </source>
</reference>
<dbReference type="Gene3D" id="3.40.30.10">
    <property type="entry name" value="Glutaredoxin"/>
    <property type="match status" value="1"/>
</dbReference>
<evidence type="ECO:0000313" key="2">
    <source>
        <dbReference type="EMBL" id="AYB00130.1"/>
    </source>
</evidence>
<dbReference type="Pfam" id="PF13192">
    <property type="entry name" value="Thioredoxin_3"/>
    <property type="match status" value="1"/>
</dbReference>
<dbReference type="InterPro" id="IPR005243">
    <property type="entry name" value="THIRX-like_proc"/>
</dbReference>
<sequence length="102" mass="11196">MLFKKKVCCNGASEQGESKIEEKGIYVLGSGCAKCNSLEENVKEALACLNIKEEVKHIRDFTLIAAMGVMTTPALVIDNKVVSYGKVLTTDECVQLIKNSRR</sequence>
<feature type="domain" description="Thioredoxin-like fold" evidence="1">
    <location>
        <begin position="25"/>
        <end position="98"/>
    </location>
</feature>
<dbReference type="PANTHER" id="PTHR36450">
    <property type="entry name" value="THIOREDOXIN"/>
    <property type="match status" value="1"/>
</dbReference>
<dbReference type="KEGG" id="lua:D4A81_09380"/>
<evidence type="ECO:0000313" key="3">
    <source>
        <dbReference type="Proteomes" id="UP000265562"/>
    </source>
</evidence>
<evidence type="ECO:0000259" key="1">
    <source>
        <dbReference type="Pfam" id="PF13192"/>
    </source>
</evidence>
<dbReference type="NCBIfam" id="TIGR00412">
    <property type="entry name" value="redox_disulf_2"/>
    <property type="match status" value="1"/>
</dbReference>
<dbReference type="AlphaFoldDB" id="A0A385Q311"/>
<organism evidence="2 3">
    <name type="scientific">Lachnoanaerobaculum umeaense</name>
    <dbReference type="NCBI Taxonomy" id="617123"/>
    <lineage>
        <taxon>Bacteria</taxon>
        <taxon>Bacillati</taxon>
        <taxon>Bacillota</taxon>
        <taxon>Clostridia</taxon>
        <taxon>Lachnospirales</taxon>
        <taxon>Lachnospiraceae</taxon>
        <taxon>Lachnoanaerobaculum</taxon>
    </lineage>
</organism>
<accession>A0A385Q311</accession>
<dbReference type="PANTHER" id="PTHR36450:SF1">
    <property type="entry name" value="THIOREDOXIN"/>
    <property type="match status" value="1"/>
</dbReference>